<keyword evidence="13" id="KW-1185">Reference proteome</keyword>
<dbReference type="PANTHER" id="PTHR43691">
    <property type="entry name" value="URIDINE PHOSPHORYLASE"/>
    <property type="match status" value="1"/>
</dbReference>
<evidence type="ECO:0000256" key="3">
    <source>
        <dbReference type="ARBA" id="ARBA00010456"/>
    </source>
</evidence>
<keyword evidence="7 10" id="KW-0328">Glycosyltransferase</keyword>
<proteinExistence type="inferred from homology"/>
<dbReference type="GO" id="GO:0009164">
    <property type="term" value="P:nucleoside catabolic process"/>
    <property type="evidence" value="ECO:0007669"/>
    <property type="project" value="UniProtKB-ARBA"/>
</dbReference>
<dbReference type="CDD" id="cd17767">
    <property type="entry name" value="UP_EcUdp-like"/>
    <property type="match status" value="1"/>
</dbReference>
<dbReference type="InterPro" id="IPR035994">
    <property type="entry name" value="Nucleoside_phosphorylase_sf"/>
</dbReference>
<dbReference type="EC" id="2.4.2.3" evidence="4 10"/>
<dbReference type="InterPro" id="IPR018016">
    <property type="entry name" value="Nucleoside_phosphorylase_CS"/>
</dbReference>
<dbReference type="InterPro" id="IPR010058">
    <property type="entry name" value="Uridine_phosphorylase"/>
</dbReference>
<evidence type="ECO:0000256" key="4">
    <source>
        <dbReference type="ARBA" id="ARBA00011888"/>
    </source>
</evidence>
<dbReference type="AlphaFoldDB" id="A0AA37RVX7"/>
<keyword evidence="8 10" id="KW-0808">Transferase</keyword>
<evidence type="ECO:0000256" key="5">
    <source>
        <dbReference type="ARBA" id="ARBA00021980"/>
    </source>
</evidence>
<dbReference type="NCBIfam" id="NF008383">
    <property type="entry name" value="PRK11178.1"/>
    <property type="match status" value="1"/>
</dbReference>
<sequence>MSKVFHLGVSTEQLQGARLAILPGAPERVEKIAHCLDRAEHLASQREFCVYRAEIEGRPVVVCSTGIGGPSTSIAIEELAQMGIKTFMRVGTTGAIQPKVKVGDLIISQASVRLDGASHHFAPGSYPAASDFYATQALVEAAKQLELKAHVGITASSDTFYPGQERYDTYSGRVLPEWQGSLKQWQQLGVLNYEMESATLFTQCAALGLQAGCVAGVLVNRGGGEFPDSASIAQAEERAIATVIAASKRLVLGSTHK</sequence>
<comment type="catalytic activity">
    <reaction evidence="9 10">
        <text>uridine + phosphate = alpha-D-ribose 1-phosphate + uracil</text>
        <dbReference type="Rhea" id="RHEA:24388"/>
        <dbReference type="ChEBI" id="CHEBI:16704"/>
        <dbReference type="ChEBI" id="CHEBI:17568"/>
        <dbReference type="ChEBI" id="CHEBI:43474"/>
        <dbReference type="ChEBI" id="CHEBI:57720"/>
        <dbReference type="EC" id="2.4.2.3"/>
    </reaction>
</comment>
<evidence type="ECO:0000256" key="1">
    <source>
        <dbReference type="ARBA" id="ARBA00004496"/>
    </source>
</evidence>
<reference evidence="12" key="2">
    <citation type="submission" date="2023-01" db="EMBL/GenBank/DDBJ databases">
        <title>Draft genome sequence of Paraferrimonas sedimenticola strain NBRC 101628.</title>
        <authorList>
            <person name="Sun Q."/>
            <person name="Mori K."/>
        </authorList>
    </citation>
    <scope>NUCLEOTIDE SEQUENCE</scope>
    <source>
        <strain evidence="12">NBRC 101628</strain>
    </source>
</reference>
<dbReference type="Gene3D" id="3.40.50.1580">
    <property type="entry name" value="Nucleoside phosphorylase domain"/>
    <property type="match status" value="1"/>
</dbReference>
<comment type="function">
    <text evidence="10">Catalyzes the reversible phosphorylytic cleavage of uridine to uracil and ribose-1-phosphate.</text>
</comment>
<evidence type="ECO:0000256" key="6">
    <source>
        <dbReference type="ARBA" id="ARBA00022490"/>
    </source>
</evidence>
<accession>A0AA37RVX7</accession>
<dbReference type="InterPro" id="IPR000845">
    <property type="entry name" value="Nucleoside_phosphorylase_d"/>
</dbReference>
<dbReference type="NCBIfam" id="TIGR01718">
    <property type="entry name" value="Uridine-psphlse"/>
    <property type="match status" value="1"/>
</dbReference>
<evidence type="ECO:0000259" key="11">
    <source>
        <dbReference type="Pfam" id="PF01048"/>
    </source>
</evidence>
<name>A0AA37RVX7_9GAMM</name>
<dbReference type="RefSeq" id="WP_211286874.1">
    <property type="nucleotide sequence ID" value="NZ_BSNC01000003.1"/>
</dbReference>
<evidence type="ECO:0000256" key="9">
    <source>
        <dbReference type="ARBA" id="ARBA00048447"/>
    </source>
</evidence>
<comment type="similarity">
    <text evidence="3 10">Belongs to the PNP/UDP phosphorylase family.</text>
</comment>
<evidence type="ECO:0000256" key="10">
    <source>
        <dbReference type="RuleBase" id="RU361131"/>
    </source>
</evidence>
<organism evidence="12 13">
    <name type="scientific">Paraferrimonas sedimenticola</name>
    <dbReference type="NCBI Taxonomy" id="375674"/>
    <lineage>
        <taxon>Bacteria</taxon>
        <taxon>Pseudomonadati</taxon>
        <taxon>Pseudomonadota</taxon>
        <taxon>Gammaproteobacteria</taxon>
        <taxon>Alteromonadales</taxon>
        <taxon>Ferrimonadaceae</taxon>
        <taxon>Paraferrimonas</taxon>
    </lineage>
</organism>
<dbReference type="GO" id="GO:0004850">
    <property type="term" value="F:uridine phosphorylase activity"/>
    <property type="evidence" value="ECO:0007669"/>
    <property type="project" value="UniProtKB-EC"/>
</dbReference>
<comment type="caution">
    <text evidence="12">The sequence shown here is derived from an EMBL/GenBank/DDBJ whole genome shotgun (WGS) entry which is preliminary data.</text>
</comment>
<evidence type="ECO:0000256" key="2">
    <source>
        <dbReference type="ARBA" id="ARBA00004825"/>
    </source>
</evidence>
<feature type="domain" description="Nucleoside phosphorylase" evidence="11">
    <location>
        <begin position="18"/>
        <end position="248"/>
    </location>
</feature>
<dbReference type="GO" id="GO:0009166">
    <property type="term" value="P:nucleotide catabolic process"/>
    <property type="evidence" value="ECO:0007669"/>
    <property type="project" value="InterPro"/>
</dbReference>
<dbReference type="EMBL" id="BSNC01000003">
    <property type="protein sequence ID" value="GLP95894.1"/>
    <property type="molecule type" value="Genomic_DNA"/>
</dbReference>
<dbReference type="Pfam" id="PF01048">
    <property type="entry name" value="PNP_UDP_1"/>
    <property type="match status" value="1"/>
</dbReference>
<evidence type="ECO:0000256" key="7">
    <source>
        <dbReference type="ARBA" id="ARBA00022676"/>
    </source>
</evidence>
<dbReference type="PANTHER" id="PTHR43691:SF11">
    <property type="entry name" value="FI09636P-RELATED"/>
    <property type="match status" value="1"/>
</dbReference>
<evidence type="ECO:0000256" key="8">
    <source>
        <dbReference type="ARBA" id="ARBA00022679"/>
    </source>
</evidence>
<dbReference type="Proteomes" id="UP001161422">
    <property type="component" value="Unassembled WGS sequence"/>
</dbReference>
<evidence type="ECO:0000313" key="12">
    <source>
        <dbReference type="EMBL" id="GLP95894.1"/>
    </source>
</evidence>
<dbReference type="PROSITE" id="PS01232">
    <property type="entry name" value="PNP_UDP_1"/>
    <property type="match status" value="1"/>
</dbReference>
<evidence type="ECO:0000313" key="13">
    <source>
        <dbReference type="Proteomes" id="UP001161422"/>
    </source>
</evidence>
<comment type="pathway">
    <text evidence="2 10">Pyrimidine metabolism; UMP biosynthesis via salvage pathway; uracil from uridine (phosphorylase route): step 1/1.</text>
</comment>
<protein>
    <recommendedName>
        <fullName evidence="5 10">Uridine phosphorylase</fullName>
        <ecNumber evidence="4 10">2.4.2.3</ecNumber>
    </recommendedName>
</protein>
<reference evidence="12" key="1">
    <citation type="journal article" date="2014" name="Int. J. Syst. Evol. Microbiol.">
        <title>Complete genome sequence of Corynebacterium casei LMG S-19264T (=DSM 44701T), isolated from a smear-ripened cheese.</title>
        <authorList>
            <consortium name="US DOE Joint Genome Institute (JGI-PGF)"/>
            <person name="Walter F."/>
            <person name="Albersmeier A."/>
            <person name="Kalinowski J."/>
            <person name="Ruckert C."/>
        </authorList>
    </citation>
    <scope>NUCLEOTIDE SEQUENCE</scope>
    <source>
        <strain evidence="12">NBRC 101628</strain>
    </source>
</reference>
<dbReference type="GO" id="GO:0005829">
    <property type="term" value="C:cytosol"/>
    <property type="evidence" value="ECO:0007669"/>
    <property type="project" value="TreeGrafter"/>
</dbReference>
<gene>
    <name evidence="12" type="primary">udp</name>
    <name evidence="12" type="ORF">GCM10007895_12000</name>
</gene>
<dbReference type="SUPFAM" id="SSF53167">
    <property type="entry name" value="Purine and uridine phosphorylases"/>
    <property type="match status" value="1"/>
</dbReference>
<keyword evidence="6" id="KW-0963">Cytoplasm</keyword>
<comment type="subcellular location">
    <subcellularLocation>
        <location evidence="1">Cytoplasm</location>
    </subcellularLocation>
</comment>